<dbReference type="Pfam" id="PF03720">
    <property type="entry name" value="UDPG_MGDP_dh_C"/>
    <property type="match status" value="1"/>
</dbReference>
<evidence type="ECO:0000313" key="11">
    <source>
        <dbReference type="Proteomes" id="UP000278149"/>
    </source>
</evidence>
<comment type="similarity">
    <text evidence="1 8">Belongs to the UDP-glucose/GDP-mannose dehydrogenase family.</text>
</comment>
<dbReference type="Proteomes" id="UP000278149">
    <property type="component" value="Unassembled WGS sequence"/>
</dbReference>
<name>A0A429G725_9CREN</name>
<comment type="catalytic activity">
    <reaction evidence="7">
        <text>UDP-N-acetyl-alpha-D-mannosamine + 2 NAD(+) + H2O = UDP-N-acetyl-alpha-D-mannosaminouronate + 2 NADH + 3 H(+)</text>
        <dbReference type="Rhea" id="RHEA:25780"/>
        <dbReference type="ChEBI" id="CHEBI:15377"/>
        <dbReference type="ChEBI" id="CHEBI:15378"/>
        <dbReference type="ChEBI" id="CHEBI:57540"/>
        <dbReference type="ChEBI" id="CHEBI:57945"/>
        <dbReference type="ChEBI" id="CHEBI:68623"/>
        <dbReference type="ChEBI" id="CHEBI:70731"/>
        <dbReference type="EC" id="1.1.1.336"/>
    </reaction>
</comment>
<dbReference type="SUPFAM" id="SSF51735">
    <property type="entry name" value="NAD(P)-binding Rossmann-fold domains"/>
    <property type="match status" value="1"/>
</dbReference>
<keyword evidence="4" id="KW-0560">Oxidoreductase</keyword>
<accession>A0A429G725</accession>
<dbReference type="AlphaFoldDB" id="A0A429G725"/>
<dbReference type="RefSeq" id="WP_125741172.1">
    <property type="nucleotide sequence ID" value="NZ_RCOR01000018.1"/>
</dbReference>
<sequence length="462" mass="51122">MNPHELRNKIVNRSARISVIGQGYIGLPLSLLLADSGFNVIGYDVDSKLIEELSKGITRLGSEKKVRDLLLKHLGSRYFPSNDWRRLKGSDVIIIAVPTPRVNGTMELGMLMEAIGLASSAINRGGLIVVESTLPPKTFDTLLIEIGKAGLRPGEDVFVSYCPERAMPGKLIDELIFNYRVIGAKDPASAELSKILYGCFVKGEIEITDPLTAEIAKLVENAYRDVNIAFANEVARICEALGSDVRKVRELVNRHPRVNMLLPGIGVGGSCLTKDPLFLSWVSSENGYSPELINIARELNESMPIHYANLVDDFLRWKNSGSGIVCVLGVTYKGDVEDTRESPAKYLIDELMRRGYRVKVHDPIVKESFGARFYDKLEEAVEDADAIVIASDHSGFKEMDLKRMRELAGRDPVLLLDGRLIIDKEKAEASGFVYVSVGNLSSLRRIRDEAFTLSETISKVPL</sequence>
<evidence type="ECO:0000256" key="5">
    <source>
        <dbReference type="ARBA" id="ARBA00023027"/>
    </source>
</evidence>
<dbReference type="PIRSF" id="PIRSF000124">
    <property type="entry name" value="UDPglc_GDPman_dh"/>
    <property type="match status" value="1"/>
</dbReference>
<dbReference type="Pfam" id="PF00984">
    <property type="entry name" value="UDPG_MGDP_dh"/>
    <property type="match status" value="1"/>
</dbReference>
<evidence type="ECO:0000256" key="3">
    <source>
        <dbReference type="ARBA" id="ARBA00016796"/>
    </source>
</evidence>
<dbReference type="PANTHER" id="PTHR43491:SF2">
    <property type="entry name" value="UDP-N-ACETYL-D-MANNOSAMINE DEHYDROGENASE"/>
    <property type="match status" value="1"/>
</dbReference>
<dbReference type="InterPro" id="IPR008927">
    <property type="entry name" value="6-PGluconate_DH-like_C_sf"/>
</dbReference>
<gene>
    <name evidence="10" type="ORF">D9Q81_02990</name>
</gene>
<dbReference type="EC" id="1.1.1.336" evidence="2"/>
<reference evidence="10 11" key="1">
    <citation type="submission" date="2018-10" db="EMBL/GenBank/DDBJ databases">
        <title>Co-occurring genomic capacity for anaerobic methane metabolism and dissimilatory sulfite reduction discovered in the Korarchaeota.</title>
        <authorList>
            <person name="Mckay L.J."/>
            <person name="Dlakic M."/>
            <person name="Fields M.W."/>
            <person name="Delmont T.O."/>
            <person name="Eren A.M."/>
            <person name="Jay Z.J."/>
            <person name="Klingelsmith K.B."/>
            <person name="Rusch D.B."/>
            <person name="Inskeep W.P."/>
        </authorList>
    </citation>
    <scope>NUCLEOTIDE SEQUENCE [LARGE SCALE GENOMIC DNA]</scope>
    <source>
        <strain evidence="10 11">WS</strain>
    </source>
</reference>
<dbReference type="InterPro" id="IPR014027">
    <property type="entry name" value="UDP-Glc/GDP-Man_DH_C"/>
</dbReference>
<comment type="caution">
    <text evidence="10">The sequence shown here is derived from an EMBL/GenBank/DDBJ whole genome shotgun (WGS) entry which is preliminary data.</text>
</comment>
<protein>
    <recommendedName>
        <fullName evidence="3">UDP-N-acetyl-D-mannosamine dehydrogenase</fullName>
        <ecNumber evidence="2">1.1.1.336</ecNumber>
    </recommendedName>
    <alternativeName>
        <fullName evidence="6">UDP-ManNAc 6-dehydrogenase</fullName>
    </alternativeName>
</protein>
<dbReference type="InterPro" id="IPR036291">
    <property type="entry name" value="NAD(P)-bd_dom_sf"/>
</dbReference>
<evidence type="ECO:0000259" key="9">
    <source>
        <dbReference type="SMART" id="SM00984"/>
    </source>
</evidence>
<evidence type="ECO:0000313" key="10">
    <source>
        <dbReference type="EMBL" id="RSN69585.1"/>
    </source>
</evidence>
<dbReference type="SUPFAM" id="SSF52413">
    <property type="entry name" value="UDP-glucose/GDP-mannose dehydrogenase C-terminal domain"/>
    <property type="match status" value="1"/>
</dbReference>
<feature type="domain" description="UDP-glucose/GDP-mannose dehydrogenase C-terminal" evidence="9">
    <location>
        <begin position="326"/>
        <end position="424"/>
    </location>
</feature>
<dbReference type="GO" id="GO:0051287">
    <property type="term" value="F:NAD binding"/>
    <property type="evidence" value="ECO:0007669"/>
    <property type="project" value="InterPro"/>
</dbReference>
<dbReference type="EMBL" id="RCOR01000018">
    <property type="protein sequence ID" value="RSN69585.1"/>
    <property type="molecule type" value="Genomic_DNA"/>
</dbReference>
<dbReference type="PIRSF" id="PIRSF500136">
    <property type="entry name" value="UDP_ManNAc_DH"/>
    <property type="match status" value="1"/>
</dbReference>
<dbReference type="GO" id="GO:0000271">
    <property type="term" value="P:polysaccharide biosynthetic process"/>
    <property type="evidence" value="ECO:0007669"/>
    <property type="project" value="InterPro"/>
</dbReference>
<evidence type="ECO:0000256" key="2">
    <source>
        <dbReference type="ARBA" id="ARBA00012935"/>
    </source>
</evidence>
<dbReference type="SMART" id="SM00984">
    <property type="entry name" value="UDPG_MGDP_dh_C"/>
    <property type="match status" value="1"/>
</dbReference>
<dbReference type="InterPro" id="IPR001732">
    <property type="entry name" value="UDP-Glc/GDP-Man_DH_N"/>
</dbReference>
<dbReference type="NCBIfam" id="TIGR03026">
    <property type="entry name" value="NDP-sugDHase"/>
    <property type="match status" value="1"/>
</dbReference>
<dbReference type="Gene3D" id="3.40.50.720">
    <property type="entry name" value="NAD(P)-binding Rossmann-like Domain"/>
    <property type="match status" value="2"/>
</dbReference>
<dbReference type="GO" id="GO:0016628">
    <property type="term" value="F:oxidoreductase activity, acting on the CH-CH group of donors, NAD or NADP as acceptor"/>
    <property type="evidence" value="ECO:0007669"/>
    <property type="project" value="InterPro"/>
</dbReference>
<evidence type="ECO:0000256" key="4">
    <source>
        <dbReference type="ARBA" id="ARBA00023002"/>
    </source>
</evidence>
<proteinExistence type="inferred from homology"/>
<dbReference type="InterPro" id="IPR036220">
    <property type="entry name" value="UDP-Glc/GDP-Man_DH_C_sf"/>
</dbReference>
<evidence type="ECO:0000256" key="7">
    <source>
        <dbReference type="ARBA" id="ARBA00049130"/>
    </source>
</evidence>
<dbReference type="PANTHER" id="PTHR43491">
    <property type="entry name" value="UDP-N-ACETYL-D-MANNOSAMINE DEHYDROGENASE"/>
    <property type="match status" value="1"/>
</dbReference>
<dbReference type="InterPro" id="IPR028359">
    <property type="entry name" value="UDP_ManNAc/GlcNAc_DH"/>
</dbReference>
<dbReference type="SUPFAM" id="SSF48179">
    <property type="entry name" value="6-phosphogluconate dehydrogenase C-terminal domain-like"/>
    <property type="match status" value="1"/>
</dbReference>
<evidence type="ECO:0000256" key="1">
    <source>
        <dbReference type="ARBA" id="ARBA00006601"/>
    </source>
</evidence>
<organism evidence="10 11">
    <name type="scientific">Candidatus Korarchaeum cryptofilum</name>
    <dbReference type="NCBI Taxonomy" id="498846"/>
    <lineage>
        <taxon>Archaea</taxon>
        <taxon>Thermoproteota</taxon>
        <taxon>Candidatus Korarchaeia</taxon>
        <taxon>Candidatus Korarchaeales</taxon>
        <taxon>Candidatus Korarchaeaceae</taxon>
        <taxon>Candidatus Korarchaeum</taxon>
    </lineage>
</organism>
<dbReference type="InterPro" id="IPR014026">
    <property type="entry name" value="UDP-Glc/GDP-Man_DH_dimer"/>
</dbReference>
<dbReference type="Pfam" id="PF03721">
    <property type="entry name" value="UDPG_MGDP_dh_N"/>
    <property type="match status" value="1"/>
</dbReference>
<dbReference type="GO" id="GO:0089714">
    <property type="term" value="F:UDP-N-acetyl-D-mannosamine dehydrogenase activity"/>
    <property type="evidence" value="ECO:0007669"/>
    <property type="project" value="UniProtKB-EC"/>
</dbReference>
<keyword evidence="5" id="KW-0520">NAD</keyword>
<dbReference type="InterPro" id="IPR017476">
    <property type="entry name" value="UDP-Glc/GDP-Man"/>
</dbReference>
<evidence type="ECO:0000256" key="6">
    <source>
        <dbReference type="ARBA" id="ARBA00030172"/>
    </source>
</evidence>
<evidence type="ECO:0000256" key="8">
    <source>
        <dbReference type="PIRNR" id="PIRNR000124"/>
    </source>
</evidence>